<dbReference type="InterPro" id="IPR036390">
    <property type="entry name" value="WH_DNA-bd_sf"/>
</dbReference>
<evidence type="ECO:0000256" key="2">
    <source>
        <dbReference type="ARBA" id="ARBA00022491"/>
    </source>
</evidence>
<dbReference type="OrthoDB" id="9784760at2"/>
<dbReference type="GO" id="GO:0045892">
    <property type="term" value="P:negative regulation of DNA-templated transcription"/>
    <property type="evidence" value="ECO:0007669"/>
    <property type="project" value="InterPro"/>
</dbReference>
<dbReference type="InterPro" id="IPR009718">
    <property type="entry name" value="Rex_DNA-bd_C_dom"/>
</dbReference>
<keyword evidence="2 7" id="KW-0678">Repressor</keyword>
<dbReference type="HOGENOM" id="CLU_061534_1_0_0"/>
<dbReference type="GO" id="GO:0003677">
    <property type="term" value="F:DNA binding"/>
    <property type="evidence" value="ECO:0007669"/>
    <property type="project" value="UniProtKB-UniRule"/>
</dbReference>
<evidence type="ECO:0000313" key="9">
    <source>
        <dbReference type="EMBL" id="ADI15830.1"/>
    </source>
</evidence>
<dbReference type="AlphaFoldDB" id="D7CV03"/>
<dbReference type="InterPro" id="IPR036291">
    <property type="entry name" value="NAD(P)-bd_dom_sf"/>
</dbReference>
<keyword evidence="3 7" id="KW-0805">Transcription regulation</keyword>
<dbReference type="Proteomes" id="UP000000379">
    <property type="component" value="Chromosome"/>
</dbReference>
<dbReference type="InterPro" id="IPR058236">
    <property type="entry name" value="Rex_actinobacterial-type"/>
</dbReference>
<evidence type="ECO:0000256" key="7">
    <source>
        <dbReference type="HAMAP-Rule" id="MF_01131"/>
    </source>
</evidence>
<dbReference type="KEGG" id="tra:Trad_2727"/>
<dbReference type="PANTHER" id="PTHR35786:SF1">
    <property type="entry name" value="REDOX-SENSING TRANSCRIPTIONAL REPRESSOR REX 1"/>
    <property type="match status" value="1"/>
</dbReference>
<dbReference type="SMART" id="SM00881">
    <property type="entry name" value="CoA_binding"/>
    <property type="match status" value="1"/>
</dbReference>
<evidence type="ECO:0000256" key="4">
    <source>
        <dbReference type="ARBA" id="ARBA00023027"/>
    </source>
</evidence>
<protein>
    <recommendedName>
        <fullName evidence="7">Redox-sensing transcriptional repressor Rex</fullName>
    </recommendedName>
</protein>
<feature type="domain" description="CoA-binding" evidence="8">
    <location>
        <begin position="77"/>
        <end position="178"/>
    </location>
</feature>
<dbReference type="STRING" id="649638.Trad_2727"/>
<evidence type="ECO:0000256" key="6">
    <source>
        <dbReference type="ARBA" id="ARBA00023163"/>
    </source>
</evidence>
<dbReference type="GO" id="GO:0051775">
    <property type="term" value="P:response to redox state"/>
    <property type="evidence" value="ECO:0007669"/>
    <property type="project" value="InterPro"/>
</dbReference>
<dbReference type="HAMAP" id="MF_01131">
    <property type="entry name" value="Rex"/>
    <property type="match status" value="1"/>
</dbReference>
<evidence type="ECO:0000256" key="3">
    <source>
        <dbReference type="ARBA" id="ARBA00023015"/>
    </source>
</evidence>
<comment type="function">
    <text evidence="7">Modulates transcription in response to changes in cellular NADH/NAD(+) redox state.</text>
</comment>
<dbReference type="Gene3D" id="3.40.50.720">
    <property type="entry name" value="NAD(P)-binding Rossmann-like Domain"/>
    <property type="match status" value="1"/>
</dbReference>
<dbReference type="GO" id="GO:0003700">
    <property type="term" value="F:DNA-binding transcription factor activity"/>
    <property type="evidence" value="ECO:0007669"/>
    <property type="project" value="UniProtKB-UniRule"/>
</dbReference>
<reference evidence="9 10" key="2">
    <citation type="journal article" date="2011" name="Stand. Genomic Sci.">
        <title>Complete genome sequence of Truepera radiovictrix type strain (RQ-24).</title>
        <authorList>
            <person name="Ivanova N."/>
            <person name="Rohde C."/>
            <person name="Munk C."/>
            <person name="Nolan M."/>
            <person name="Lucas S."/>
            <person name="Del Rio T.G."/>
            <person name="Tice H."/>
            <person name="Deshpande S."/>
            <person name="Cheng J.F."/>
            <person name="Tapia R."/>
            <person name="Han C."/>
            <person name="Goodwin L."/>
            <person name="Pitluck S."/>
            <person name="Liolios K."/>
            <person name="Mavromatis K."/>
            <person name="Mikhailova N."/>
            <person name="Pati A."/>
            <person name="Chen A."/>
            <person name="Palaniappan K."/>
            <person name="Land M."/>
            <person name="Hauser L."/>
            <person name="Chang Y.J."/>
            <person name="Jeffries C.D."/>
            <person name="Brambilla E."/>
            <person name="Rohde M."/>
            <person name="Goker M."/>
            <person name="Tindall B.J."/>
            <person name="Woyke T."/>
            <person name="Bristow J."/>
            <person name="Eisen J.A."/>
            <person name="Markowitz V."/>
            <person name="Hugenholtz P."/>
            <person name="Kyrpides N.C."/>
            <person name="Klenk H.P."/>
            <person name="Lapidus A."/>
        </authorList>
    </citation>
    <scope>NUCLEOTIDE SEQUENCE [LARGE SCALE GENOMIC DNA]</scope>
    <source>
        <strain evidence="10">DSM 17093 / CIP 108686 / LMG 22925 / RQ-24</strain>
    </source>
</reference>
<dbReference type="SUPFAM" id="SSF51735">
    <property type="entry name" value="NAD(P)-binding Rossmann-fold domains"/>
    <property type="match status" value="1"/>
</dbReference>
<dbReference type="Pfam" id="PF06971">
    <property type="entry name" value="Put_DNA-bind_N"/>
    <property type="match status" value="1"/>
</dbReference>
<evidence type="ECO:0000313" key="10">
    <source>
        <dbReference type="Proteomes" id="UP000000379"/>
    </source>
</evidence>
<comment type="subunit">
    <text evidence="7">Homodimer.</text>
</comment>
<dbReference type="NCBIfam" id="NF003996">
    <property type="entry name" value="PRK05472.2-5"/>
    <property type="match status" value="1"/>
</dbReference>
<dbReference type="Pfam" id="PF02629">
    <property type="entry name" value="CoA_binding"/>
    <property type="match status" value="1"/>
</dbReference>
<dbReference type="NCBIfam" id="NF003995">
    <property type="entry name" value="PRK05472.2-4"/>
    <property type="match status" value="1"/>
</dbReference>
<keyword evidence="5 7" id="KW-0238">DNA-binding</keyword>
<sequence length="213" mass="23433">MSTVPTATISRLVTYLRILTQLEAQGIKKTSSEHLADEAQVSAFQVRKDLAYFGRFGTRGAGYTVPTLRRELRRILGLTRSWSAAIVGMGRLGEAIAHYPNFGAYDFLLKGAFDIDPHKVGREVAGLTVQHVDELPRVVREKGIDIGFITVPHEAAQDAADALVRAGVKGILNFAPTVIDVPKEIHVEPVDFLAGLKRLSFYILNPQLREEVA</sequence>
<organism evidence="9 10">
    <name type="scientific">Truepera radiovictrix (strain DSM 17093 / CIP 108686 / LMG 22925 / RQ-24)</name>
    <dbReference type="NCBI Taxonomy" id="649638"/>
    <lineage>
        <taxon>Bacteria</taxon>
        <taxon>Thermotogati</taxon>
        <taxon>Deinococcota</taxon>
        <taxon>Deinococci</taxon>
        <taxon>Trueperales</taxon>
        <taxon>Trueperaceae</taxon>
        <taxon>Truepera</taxon>
    </lineage>
</organism>
<dbReference type="RefSeq" id="WP_013179190.1">
    <property type="nucleotide sequence ID" value="NC_014221.1"/>
</dbReference>
<evidence type="ECO:0000256" key="5">
    <source>
        <dbReference type="ARBA" id="ARBA00023125"/>
    </source>
</evidence>
<dbReference type="GO" id="GO:0005737">
    <property type="term" value="C:cytoplasm"/>
    <property type="evidence" value="ECO:0007669"/>
    <property type="project" value="UniProtKB-SubCell"/>
</dbReference>
<gene>
    <name evidence="7" type="primary">rex</name>
    <name evidence="9" type="ordered locus">Trad_2727</name>
</gene>
<dbReference type="Gene3D" id="1.10.10.10">
    <property type="entry name" value="Winged helix-like DNA-binding domain superfamily/Winged helix DNA-binding domain"/>
    <property type="match status" value="1"/>
</dbReference>
<evidence type="ECO:0000256" key="1">
    <source>
        <dbReference type="ARBA" id="ARBA00022490"/>
    </source>
</evidence>
<feature type="DNA-binding region" description="H-T-H motif" evidence="7">
    <location>
        <begin position="14"/>
        <end position="53"/>
    </location>
</feature>
<dbReference type="EMBL" id="CP002049">
    <property type="protein sequence ID" value="ADI15830.1"/>
    <property type="molecule type" value="Genomic_DNA"/>
</dbReference>
<keyword evidence="6 7" id="KW-0804">Transcription</keyword>
<proteinExistence type="inferred from homology"/>
<dbReference type="InterPro" id="IPR036388">
    <property type="entry name" value="WH-like_DNA-bd_sf"/>
</dbReference>
<reference evidence="10" key="1">
    <citation type="submission" date="2010-05" db="EMBL/GenBank/DDBJ databases">
        <title>The complete genome of Truepera radiovictris DSM 17093.</title>
        <authorList>
            <consortium name="US DOE Joint Genome Institute (JGI-PGF)"/>
            <person name="Lucas S."/>
            <person name="Copeland A."/>
            <person name="Lapidus A."/>
            <person name="Glavina del Rio T."/>
            <person name="Dalin E."/>
            <person name="Tice H."/>
            <person name="Bruce D."/>
            <person name="Goodwin L."/>
            <person name="Pitluck S."/>
            <person name="Kyrpides N."/>
            <person name="Mavromatis K."/>
            <person name="Ovchinnikova G."/>
            <person name="Munk A.C."/>
            <person name="Detter J.C."/>
            <person name="Han C."/>
            <person name="Tapia R."/>
            <person name="Land M."/>
            <person name="Hauser L."/>
            <person name="Markowitz V."/>
            <person name="Cheng J.-F."/>
            <person name="Hugenholtz P."/>
            <person name="Woyke T."/>
            <person name="Wu D."/>
            <person name="Tindall B."/>
            <person name="Pomrenke H.G."/>
            <person name="Brambilla E."/>
            <person name="Klenk H.-P."/>
            <person name="Eisen J.A."/>
        </authorList>
    </citation>
    <scope>NUCLEOTIDE SEQUENCE [LARGE SCALE GENOMIC DNA]</scope>
    <source>
        <strain evidence="10">DSM 17093 / CIP 108686 / LMG 22925 / RQ-24</strain>
    </source>
</reference>
<accession>D7CV03</accession>
<comment type="similarity">
    <text evidence="7">Belongs to the transcriptional regulatory Rex family.</text>
</comment>
<dbReference type="NCBIfam" id="NF003994">
    <property type="entry name" value="PRK05472.2-3"/>
    <property type="match status" value="1"/>
</dbReference>
<dbReference type="SUPFAM" id="SSF46785">
    <property type="entry name" value="Winged helix' DNA-binding domain"/>
    <property type="match status" value="1"/>
</dbReference>
<dbReference type="NCBIfam" id="NF003992">
    <property type="entry name" value="PRK05472.2-1"/>
    <property type="match status" value="1"/>
</dbReference>
<dbReference type="NCBIfam" id="NF003993">
    <property type="entry name" value="PRK05472.2-2"/>
    <property type="match status" value="1"/>
</dbReference>
<keyword evidence="4 7" id="KW-0520">NAD</keyword>
<dbReference type="PANTHER" id="PTHR35786">
    <property type="entry name" value="REDOX-SENSING TRANSCRIPTIONAL REPRESSOR REX"/>
    <property type="match status" value="1"/>
</dbReference>
<feature type="binding site" evidence="7">
    <location>
        <begin position="88"/>
        <end position="93"/>
    </location>
    <ligand>
        <name>NAD(+)</name>
        <dbReference type="ChEBI" id="CHEBI:57540"/>
    </ligand>
</feature>
<keyword evidence="10" id="KW-1185">Reference proteome</keyword>
<dbReference type="InterPro" id="IPR022876">
    <property type="entry name" value="Tscrpt_rep_Rex"/>
</dbReference>
<dbReference type="eggNOG" id="COG2344">
    <property type="taxonomic scope" value="Bacteria"/>
</dbReference>
<keyword evidence="1 7" id="KW-0963">Cytoplasm</keyword>
<comment type="subcellular location">
    <subcellularLocation>
        <location evidence="7">Cytoplasm</location>
    </subcellularLocation>
</comment>
<evidence type="ECO:0000259" key="8">
    <source>
        <dbReference type="SMART" id="SM00881"/>
    </source>
</evidence>
<name>D7CV03_TRURR</name>
<dbReference type="InterPro" id="IPR003781">
    <property type="entry name" value="CoA-bd"/>
</dbReference>